<organism evidence="2 3">
    <name type="scientific">Bacillus cytotoxicus</name>
    <dbReference type="NCBI Taxonomy" id="580165"/>
    <lineage>
        <taxon>Bacteria</taxon>
        <taxon>Bacillati</taxon>
        <taxon>Bacillota</taxon>
        <taxon>Bacilli</taxon>
        <taxon>Bacillales</taxon>
        <taxon>Bacillaceae</taxon>
        <taxon>Bacillus</taxon>
        <taxon>Bacillus cereus group</taxon>
    </lineage>
</organism>
<protein>
    <submittedName>
        <fullName evidence="2">A0A063CHI2 (Uncharacterized protein)</fullName>
    </submittedName>
</protein>
<evidence type="ECO:0000256" key="1">
    <source>
        <dbReference type="SAM" id="Coils"/>
    </source>
</evidence>
<comment type="caution">
    <text evidence="2">The sequence shown here is derived from an EMBL/GenBank/DDBJ whole genome shotgun (WGS) entry which is preliminary data.</text>
</comment>
<feature type="coiled-coil region" evidence="1">
    <location>
        <begin position="51"/>
        <end position="99"/>
    </location>
</feature>
<dbReference type="EMBL" id="FMIK01000021">
    <property type="protein sequence ID" value="SCL89647.1"/>
    <property type="molecule type" value="Genomic_DNA"/>
</dbReference>
<dbReference type="Proteomes" id="UP000242164">
    <property type="component" value="Unassembled WGS sequence"/>
</dbReference>
<dbReference type="RefSeq" id="WP_087098393.1">
    <property type="nucleotide sequence ID" value="NZ_CP066184.1"/>
</dbReference>
<keyword evidence="1" id="KW-0175">Coiled coil</keyword>
<dbReference type="AlphaFoldDB" id="A0AAX2CFQ2"/>
<evidence type="ECO:0000313" key="2">
    <source>
        <dbReference type="EMBL" id="SCL89647.1"/>
    </source>
</evidence>
<accession>A0AAX2CFQ2</accession>
<name>A0AAX2CFQ2_9BACI</name>
<evidence type="ECO:0000313" key="3">
    <source>
        <dbReference type="Proteomes" id="UP000242164"/>
    </source>
</evidence>
<proteinExistence type="predicted"/>
<sequence>MPVRVYDYQNSKTPLMLGLAENVLEKEVPGNYFLDTDWLKGPSILITLREKESEERLADQVKQYVEHYKNENSVDPVVIETIKRKYEKEQKRLIDLELRTAENIEMQDDGVVEIGEGKSGVYNSEYHRQLFHRFRFLSQPVNNKLLKEISDMNEKERTKLFTEMFLYIATLFNGNITQGYISYLSHVMGFFSRLKLEGHDENVKERFDDLYNKLFKEEVINYTQETKSALSEWKEVWKTISDDMRADFKKEKFIDDKNLDLNIQYQMFKKHISKMDNPFHNLLLEKGDLEALMMSDEMIIYRNIINLFYITLPFFEQGMLKKHFYGYCAIKHVEENYSNLLMKI</sequence>
<gene>
    <name evidence="2" type="ORF">BCB44BAC_01577</name>
</gene>
<reference evidence="2 3" key="1">
    <citation type="submission" date="2016-08" db="EMBL/GenBank/DDBJ databases">
        <authorList>
            <person name="Loux V."/>
            <person name="Rue O."/>
        </authorList>
    </citation>
    <scope>NUCLEOTIDE SEQUENCE [LARGE SCALE GENOMIC DNA]</scope>
    <source>
        <strain evidence="2 3">AFSSA_08CEB44bac</strain>
    </source>
</reference>